<dbReference type="GO" id="GO:0043107">
    <property type="term" value="P:type IV pilus-dependent motility"/>
    <property type="evidence" value="ECO:0007669"/>
    <property type="project" value="TreeGrafter"/>
</dbReference>
<reference evidence="4" key="1">
    <citation type="submission" date="2014-03" db="EMBL/GenBank/DDBJ databases">
        <authorList>
            <person name="Genoscope - CEA"/>
        </authorList>
    </citation>
    <scope>NUCLEOTIDE SEQUENCE [LARGE SCALE GENOMIC DNA]</scope>
    <source>
        <strain evidence="4">CF27</strain>
    </source>
</reference>
<protein>
    <submittedName>
        <fullName evidence="4">Fimbrial protein</fullName>
    </submittedName>
</protein>
<evidence type="ECO:0000256" key="3">
    <source>
        <dbReference type="SAM" id="Phobius"/>
    </source>
</evidence>
<evidence type="ECO:0000256" key="1">
    <source>
        <dbReference type="ARBA" id="ARBA00005233"/>
    </source>
</evidence>
<reference evidence="5 6" key="3">
    <citation type="submission" date="2017-03" db="EMBL/GenBank/DDBJ databases">
        <authorList>
            <person name="Regsiter A."/>
            <person name="William W."/>
        </authorList>
    </citation>
    <scope>NUCLEOTIDE SEQUENCE [LARGE SCALE GENOMIC DNA]</scope>
    <source>
        <strain evidence="5">PRJEB5721</strain>
    </source>
</reference>
<accession>A0A060UKB5</accession>
<dbReference type="RefSeq" id="WP_035191497.1">
    <property type="nucleotide sequence ID" value="NZ_CCCS020000009.1"/>
</dbReference>
<dbReference type="EMBL" id="CCCS020000009">
    <property type="protein sequence ID" value="CDQ09107.1"/>
    <property type="molecule type" value="Genomic_DNA"/>
</dbReference>
<dbReference type="PANTHER" id="PTHR30093">
    <property type="entry name" value="GENERAL SECRETION PATHWAY PROTEIN G"/>
    <property type="match status" value="1"/>
</dbReference>
<dbReference type="EMBL" id="LT841305">
    <property type="protein sequence ID" value="SMH64004.1"/>
    <property type="molecule type" value="Genomic_DNA"/>
</dbReference>
<dbReference type="NCBIfam" id="TIGR02532">
    <property type="entry name" value="IV_pilin_GFxxxE"/>
    <property type="match status" value="1"/>
</dbReference>
<name>A0A060UKB5_9PROT</name>
<reference evidence="4" key="2">
    <citation type="submission" date="2014-07" db="EMBL/GenBank/DDBJ databases">
        <title>Initial genome analysis of the psychrotolerant acidophile Acidithiobacillus ferrivorans CF27: insights into iron and sulfur oxidation pathways and into biofilm formation.</title>
        <authorList>
            <person name="Talla E."/>
            <person name="Hedrich S."/>
            <person name="Mangenot S."/>
            <person name="Ji B."/>
            <person name="Johnson D.B."/>
            <person name="Barbe V."/>
            <person name="Bonnefoy V."/>
        </authorList>
    </citation>
    <scope>NUCLEOTIDE SEQUENCE [LARGE SCALE GENOMIC DNA]</scope>
    <source>
        <strain evidence="4">CF27</strain>
    </source>
</reference>
<evidence type="ECO:0000313" key="4">
    <source>
        <dbReference type="EMBL" id="CDQ09107.1"/>
    </source>
</evidence>
<dbReference type="PROSITE" id="PS00409">
    <property type="entry name" value="PROKAR_NTER_METHYL"/>
    <property type="match status" value="1"/>
</dbReference>
<dbReference type="InterPro" id="IPR045584">
    <property type="entry name" value="Pilin-like"/>
</dbReference>
<dbReference type="AlphaFoldDB" id="A0A060UKB5"/>
<dbReference type="Gene3D" id="3.30.700.10">
    <property type="entry name" value="Glycoprotein, Type 4 Pilin"/>
    <property type="match status" value="1"/>
</dbReference>
<dbReference type="PANTHER" id="PTHR30093:SF34">
    <property type="entry name" value="PREPILIN PEPTIDASE-DEPENDENT PROTEIN D"/>
    <property type="match status" value="1"/>
</dbReference>
<evidence type="ECO:0000256" key="2">
    <source>
        <dbReference type="ARBA" id="ARBA00022481"/>
    </source>
</evidence>
<keyword evidence="3" id="KW-0472">Membrane</keyword>
<keyword evidence="6" id="KW-1185">Reference proteome</keyword>
<evidence type="ECO:0000313" key="6">
    <source>
        <dbReference type="Proteomes" id="UP000193925"/>
    </source>
</evidence>
<keyword evidence="3" id="KW-1133">Transmembrane helix</keyword>
<keyword evidence="3" id="KW-0812">Transmembrane</keyword>
<feature type="transmembrane region" description="Helical" evidence="3">
    <location>
        <begin position="12"/>
        <end position="36"/>
    </location>
</feature>
<proteinExistence type="inferred from homology"/>
<evidence type="ECO:0000313" key="5">
    <source>
        <dbReference type="EMBL" id="SMH64004.1"/>
    </source>
</evidence>
<sequence>MSKFVEKAQASAEAGFTLIELMIVIAIIGILAAIAIPQYEQYIVTSKATTVTQDFHQMVTQGTAAVAAASAGQTTSVSLPGAAPNAKTGAAQGCAFTTTSTLPISPTNSTFNVTVDCTNAGSSILNAVSAALSAMNLQGSGATGGTTNTSACTGGKCIATIDANGGVTYTN</sequence>
<dbReference type="Pfam" id="PF07963">
    <property type="entry name" value="N_methyl"/>
    <property type="match status" value="1"/>
</dbReference>
<dbReference type="SUPFAM" id="SSF54523">
    <property type="entry name" value="Pili subunits"/>
    <property type="match status" value="1"/>
</dbReference>
<gene>
    <name evidence="5" type="ORF">AFERRI_10037</name>
    <name evidence="4" type="ORF">AFERRI_170016</name>
</gene>
<dbReference type="GO" id="GO:0044096">
    <property type="term" value="C:type IV pilus"/>
    <property type="evidence" value="ECO:0007669"/>
    <property type="project" value="TreeGrafter"/>
</dbReference>
<keyword evidence="2" id="KW-0488">Methylation</keyword>
<dbReference type="InterPro" id="IPR012902">
    <property type="entry name" value="N_methyl_site"/>
</dbReference>
<organism evidence="4">
    <name type="scientific">Acidithiobacillus ferrivorans</name>
    <dbReference type="NCBI Taxonomy" id="160808"/>
    <lineage>
        <taxon>Bacteria</taxon>
        <taxon>Pseudomonadati</taxon>
        <taxon>Pseudomonadota</taxon>
        <taxon>Acidithiobacillia</taxon>
        <taxon>Acidithiobacillales</taxon>
        <taxon>Acidithiobacillaceae</taxon>
        <taxon>Acidithiobacillus</taxon>
    </lineage>
</organism>
<comment type="similarity">
    <text evidence="1">Belongs to the N-Me-Phe pilin family.</text>
</comment>
<dbReference type="Proteomes" id="UP000193925">
    <property type="component" value="Chromosome AFERRI"/>
</dbReference>